<accession>A0A938XPY3</accession>
<keyword evidence="2" id="KW-0067">ATP-binding</keyword>
<gene>
    <name evidence="5" type="ORF">JOC47_000183</name>
</gene>
<dbReference type="InterPro" id="IPR033875">
    <property type="entry name" value="FlhG"/>
</dbReference>
<keyword evidence="5" id="KW-0282">Flagellum</keyword>
<evidence type="ECO:0000313" key="6">
    <source>
        <dbReference type="Proteomes" id="UP000774000"/>
    </source>
</evidence>
<keyword evidence="1" id="KW-0547">Nucleotide-binding</keyword>
<proteinExistence type="predicted"/>
<reference evidence="5" key="1">
    <citation type="submission" date="2021-01" db="EMBL/GenBank/DDBJ databases">
        <title>Genomic Encyclopedia of Type Strains, Phase IV (KMG-IV): sequencing the most valuable type-strain genomes for metagenomic binning, comparative biology and taxonomic classification.</title>
        <authorList>
            <person name="Goeker M."/>
        </authorList>
    </citation>
    <scope>NUCLEOTIDE SEQUENCE</scope>
    <source>
        <strain evidence="5">DSM 23230</strain>
    </source>
</reference>
<keyword evidence="5" id="KW-0969">Cilium</keyword>
<feature type="region of interest" description="Disordered" evidence="3">
    <location>
        <begin position="1"/>
        <end position="28"/>
    </location>
</feature>
<evidence type="ECO:0000256" key="2">
    <source>
        <dbReference type="ARBA" id="ARBA00022840"/>
    </source>
</evidence>
<dbReference type="GO" id="GO:0051782">
    <property type="term" value="P:negative regulation of cell division"/>
    <property type="evidence" value="ECO:0007669"/>
    <property type="project" value="TreeGrafter"/>
</dbReference>
<dbReference type="CDD" id="cd02038">
    <property type="entry name" value="FlhG-like"/>
    <property type="match status" value="1"/>
</dbReference>
<dbReference type="SUPFAM" id="SSF52540">
    <property type="entry name" value="P-loop containing nucleoside triphosphate hydrolases"/>
    <property type="match status" value="1"/>
</dbReference>
<dbReference type="GO" id="GO:0016887">
    <property type="term" value="F:ATP hydrolysis activity"/>
    <property type="evidence" value="ECO:0007669"/>
    <property type="project" value="TreeGrafter"/>
</dbReference>
<dbReference type="EMBL" id="JAFBDQ010000001">
    <property type="protein sequence ID" value="MBM7555359.1"/>
    <property type="molecule type" value="Genomic_DNA"/>
</dbReference>
<dbReference type="InterPro" id="IPR050625">
    <property type="entry name" value="ParA/MinD_ATPase"/>
</dbReference>
<dbReference type="AlphaFoldDB" id="A0A938XPY3"/>
<dbReference type="InterPro" id="IPR002586">
    <property type="entry name" value="CobQ/CobB/MinD/ParA_Nub-bd_dom"/>
</dbReference>
<feature type="domain" description="CobQ/CobB/MinD/ParA nucleotide binding" evidence="4">
    <location>
        <begin position="39"/>
        <end position="254"/>
    </location>
</feature>
<evidence type="ECO:0000259" key="4">
    <source>
        <dbReference type="Pfam" id="PF01656"/>
    </source>
</evidence>
<dbReference type="InterPro" id="IPR025501">
    <property type="entry name" value="MinD_FleN"/>
</dbReference>
<sequence length="297" mass="32407">MKDQAENLRKMIQQKKNNSDSSSRVESAQNKVDSARIYTVTSGKGGVGKSNFTANLALALQEQGEKVILFDADLGMANLDVILGVTPNYNLNHVISGKKTLPEIILEGPNGISLIPGGSGVEELANLSRYQLNNLIDSWSELEEEYDIILIDTGAGLSNIVINFILAADETLVISTSEPTSITDAYGVVKVLSNHNQNLDIKLVINQASDKEGTKIANRLTKTAQEFLDLNVDLLGVLPEDRSVIKAVKKRKPFLIEYPKSKVAKKIRTLGAELIGKEQEESKGFTGFLKDVFGFSK</sequence>
<feature type="compositionally biased region" description="Polar residues" evidence="3">
    <location>
        <begin position="14"/>
        <end position="28"/>
    </location>
</feature>
<dbReference type="GO" id="GO:0005829">
    <property type="term" value="C:cytosol"/>
    <property type="evidence" value="ECO:0007669"/>
    <property type="project" value="TreeGrafter"/>
</dbReference>
<keyword evidence="6" id="KW-1185">Reference proteome</keyword>
<dbReference type="GO" id="GO:0005524">
    <property type="term" value="F:ATP binding"/>
    <property type="evidence" value="ECO:0007669"/>
    <property type="project" value="UniProtKB-KW"/>
</dbReference>
<dbReference type="PANTHER" id="PTHR43384">
    <property type="entry name" value="SEPTUM SITE-DETERMINING PROTEIN MIND HOMOLOG, CHLOROPLASTIC-RELATED"/>
    <property type="match status" value="1"/>
</dbReference>
<evidence type="ECO:0000313" key="5">
    <source>
        <dbReference type="EMBL" id="MBM7555359.1"/>
    </source>
</evidence>
<dbReference type="Pfam" id="PF01656">
    <property type="entry name" value="CbiA"/>
    <property type="match status" value="1"/>
</dbReference>
<evidence type="ECO:0000256" key="1">
    <source>
        <dbReference type="ARBA" id="ARBA00022741"/>
    </source>
</evidence>
<name>A0A938XPY3_9FIRM</name>
<evidence type="ECO:0000256" key="3">
    <source>
        <dbReference type="SAM" id="MobiDB-lite"/>
    </source>
</evidence>
<dbReference type="RefSeq" id="WP_204700078.1">
    <property type="nucleotide sequence ID" value="NZ_JAFBDQ010000001.1"/>
</dbReference>
<dbReference type="GO" id="GO:0009898">
    <property type="term" value="C:cytoplasmic side of plasma membrane"/>
    <property type="evidence" value="ECO:0007669"/>
    <property type="project" value="TreeGrafter"/>
</dbReference>
<dbReference type="PIRSF" id="PIRSF003092">
    <property type="entry name" value="MinD"/>
    <property type="match status" value="1"/>
</dbReference>
<comment type="caution">
    <text evidence="5">The sequence shown here is derived from an EMBL/GenBank/DDBJ whole genome shotgun (WGS) entry which is preliminary data.</text>
</comment>
<protein>
    <submittedName>
        <fullName evidence="5">Flagellar biosynthesis protein FlhG</fullName>
    </submittedName>
</protein>
<keyword evidence="5" id="KW-0966">Cell projection</keyword>
<dbReference type="Proteomes" id="UP000774000">
    <property type="component" value="Unassembled WGS sequence"/>
</dbReference>
<dbReference type="Gene3D" id="3.40.50.300">
    <property type="entry name" value="P-loop containing nucleotide triphosphate hydrolases"/>
    <property type="match status" value="1"/>
</dbReference>
<organism evidence="5 6">
    <name type="scientific">Halanaerobacter jeridensis</name>
    <dbReference type="NCBI Taxonomy" id="706427"/>
    <lineage>
        <taxon>Bacteria</taxon>
        <taxon>Bacillati</taxon>
        <taxon>Bacillota</taxon>
        <taxon>Clostridia</taxon>
        <taxon>Halanaerobiales</taxon>
        <taxon>Halobacteroidaceae</taxon>
        <taxon>Halanaerobacter</taxon>
    </lineage>
</organism>
<dbReference type="InterPro" id="IPR027417">
    <property type="entry name" value="P-loop_NTPase"/>
</dbReference>
<dbReference type="PANTHER" id="PTHR43384:SF4">
    <property type="entry name" value="CELLULOSE BIOSYNTHESIS PROTEIN BCSQ-RELATED"/>
    <property type="match status" value="1"/>
</dbReference>